<accession>A0AAC9YSK8</accession>
<reference evidence="3 4" key="1">
    <citation type="submission" date="2016-07" db="EMBL/GenBank/DDBJ databases">
        <title>High microdiversification within the ubiquitous acI lineage of Actinobacteria.</title>
        <authorList>
            <person name="Neuenschwander S.M."/>
            <person name="Salcher M."/>
            <person name="Ghai R."/>
            <person name="Pernthaler J."/>
        </authorList>
    </citation>
    <scope>NUCLEOTIDE SEQUENCE [LARGE SCALE GENOMIC DNA]</scope>
    <source>
        <strain evidence="3">MMS-21-155</strain>
    </source>
</reference>
<dbReference type="Pfam" id="PF13400">
    <property type="entry name" value="Tad"/>
    <property type="match status" value="1"/>
</dbReference>
<proteinExistence type="predicted"/>
<keyword evidence="4" id="KW-1185">Reference proteome</keyword>
<keyword evidence="1" id="KW-0472">Membrane</keyword>
<evidence type="ECO:0000259" key="2">
    <source>
        <dbReference type="Pfam" id="PF13400"/>
    </source>
</evidence>
<protein>
    <submittedName>
        <fullName evidence="3">EamA-like transporter family protein</fullName>
    </submittedName>
</protein>
<dbReference type="KEGG" id="plak:A1s21155_01000"/>
<dbReference type="GeneID" id="300656722"/>
<dbReference type="RefSeq" id="WP_095692144.1">
    <property type="nucleotide sequence ID" value="NZ_CP016770.1"/>
</dbReference>
<evidence type="ECO:0000313" key="3">
    <source>
        <dbReference type="EMBL" id="ASY11588.1"/>
    </source>
</evidence>
<dbReference type="Proteomes" id="UP000217216">
    <property type="component" value="Chromosome"/>
</dbReference>
<dbReference type="InterPro" id="IPR028087">
    <property type="entry name" value="Tad_N"/>
</dbReference>
<sequence length="195" mass="21419">MGLKVPRNPLSKSQIFLRDDRGSLSVLILGLFMTVLVTLMILSDISSVYFAKRSLTQATEAAAQRGVRNLDLGAYYRGEYNITSFIRNWGGGGEKDPGIPIDCEKGRKDSIDAISEFSKNRESLLSSQLGEISVNQISCDGYQLSIRTSATARLPFIIPFINIDSVEISSHVGAFDERKITTNYYGIDIGSPNQG</sequence>
<feature type="domain" description="Putative Flp pilus-assembly TadG-like N-terminal" evidence="2">
    <location>
        <begin position="22"/>
        <end position="67"/>
    </location>
</feature>
<keyword evidence="1" id="KW-0812">Transmembrane</keyword>
<gene>
    <name evidence="3" type="ORF">A1s21155_01000</name>
</gene>
<name>A0AAC9YSK8_9ACTN</name>
<organism evidence="3 4">
    <name type="scientific">Candidatus Planktophila dulcis</name>
    <dbReference type="NCBI Taxonomy" id="1884914"/>
    <lineage>
        <taxon>Bacteria</taxon>
        <taxon>Bacillati</taxon>
        <taxon>Actinomycetota</taxon>
        <taxon>Actinomycetes</taxon>
        <taxon>Candidatus Nanopelagicales</taxon>
        <taxon>Candidatus Nanopelagicaceae</taxon>
        <taxon>Candidatus Planktophila</taxon>
    </lineage>
</organism>
<keyword evidence="1" id="KW-1133">Transmembrane helix</keyword>
<dbReference type="EMBL" id="CP016770">
    <property type="protein sequence ID" value="ASY11588.1"/>
    <property type="molecule type" value="Genomic_DNA"/>
</dbReference>
<feature type="transmembrane region" description="Helical" evidence="1">
    <location>
        <begin position="21"/>
        <end position="42"/>
    </location>
</feature>
<evidence type="ECO:0000313" key="4">
    <source>
        <dbReference type="Proteomes" id="UP000217216"/>
    </source>
</evidence>
<evidence type="ECO:0000256" key="1">
    <source>
        <dbReference type="SAM" id="Phobius"/>
    </source>
</evidence>
<dbReference type="AlphaFoldDB" id="A0AAC9YSK8"/>